<evidence type="ECO:0000313" key="3">
    <source>
        <dbReference type="Proteomes" id="UP000886523"/>
    </source>
</evidence>
<organism evidence="2 3">
    <name type="scientific">Hydnum rufescens UP504</name>
    <dbReference type="NCBI Taxonomy" id="1448309"/>
    <lineage>
        <taxon>Eukaryota</taxon>
        <taxon>Fungi</taxon>
        <taxon>Dikarya</taxon>
        <taxon>Basidiomycota</taxon>
        <taxon>Agaricomycotina</taxon>
        <taxon>Agaricomycetes</taxon>
        <taxon>Cantharellales</taxon>
        <taxon>Hydnaceae</taxon>
        <taxon>Hydnum</taxon>
    </lineage>
</organism>
<proteinExistence type="predicted"/>
<name>A0A9P6ARL2_9AGAM</name>
<dbReference type="EMBL" id="MU129012">
    <property type="protein sequence ID" value="KAF9510680.1"/>
    <property type="molecule type" value="Genomic_DNA"/>
</dbReference>
<feature type="compositionally biased region" description="Polar residues" evidence="1">
    <location>
        <begin position="87"/>
        <end position="98"/>
    </location>
</feature>
<dbReference type="AlphaFoldDB" id="A0A9P6ARL2"/>
<feature type="compositionally biased region" description="Polar residues" evidence="1">
    <location>
        <begin position="118"/>
        <end position="130"/>
    </location>
</feature>
<gene>
    <name evidence="2" type="ORF">BS47DRAFT_50058</name>
</gene>
<accession>A0A9P6ARL2</accession>
<reference evidence="2" key="1">
    <citation type="journal article" date="2020" name="Nat. Commun.">
        <title>Large-scale genome sequencing of mycorrhizal fungi provides insights into the early evolution of symbiotic traits.</title>
        <authorList>
            <person name="Miyauchi S."/>
            <person name="Kiss E."/>
            <person name="Kuo A."/>
            <person name="Drula E."/>
            <person name="Kohler A."/>
            <person name="Sanchez-Garcia M."/>
            <person name="Morin E."/>
            <person name="Andreopoulos B."/>
            <person name="Barry K.W."/>
            <person name="Bonito G."/>
            <person name="Buee M."/>
            <person name="Carver A."/>
            <person name="Chen C."/>
            <person name="Cichocki N."/>
            <person name="Clum A."/>
            <person name="Culley D."/>
            <person name="Crous P.W."/>
            <person name="Fauchery L."/>
            <person name="Girlanda M."/>
            <person name="Hayes R.D."/>
            <person name="Keri Z."/>
            <person name="LaButti K."/>
            <person name="Lipzen A."/>
            <person name="Lombard V."/>
            <person name="Magnuson J."/>
            <person name="Maillard F."/>
            <person name="Murat C."/>
            <person name="Nolan M."/>
            <person name="Ohm R.A."/>
            <person name="Pangilinan J."/>
            <person name="Pereira M.F."/>
            <person name="Perotto S."/>
            <person name="Peter M."/>
            <person name="Pfister S."/>
            <person name="Riley R."/>
            <person name="Sitrit Y."/>
            <person name="Stielow J.B."/>
            <person name="Szollosi G."/>
            <person name="Zifcakova L."/>
            <person name="Stursova M."/>
            <person name="Spatafora J.W."/>
            <person name="Tedersoo L."/>
            <person name="Vaario L.M."/>
            <person name="Yamada A."/>
            <person name="Yan M."/>
            <person name="Wang P."/>
            <person name="Xu J."/>
            <person name="Bruns T."/>
            <person name="Baldrian P."/>
            <person name="Vilgalys R."/>
            <person name="Dunand C."/>
            <person name="Henrissat B."/>
            <person name="Grigoriev I.V."/>
            <person name="Hibbett D."/>
            <person name="Nagy L.G."/>
            <person name="Martin F.M."/>
        </authorList>
    </citation>
    <scope>NUCLEOTIDE SEQUENCE</scope>
    <source>
        <strain evidence="2">UP504</strain>
    </source>
</reference>
<feature type="compositionally biased region" description="Basic and acidic residues" evidence="1">
    <location>
        <begin position="48"/>
        <end position="64"/>
    </location>
</feature>
<protein>
    <submittedName>
        <fullName evidence="2">Uncharacterized protein</fullName>
    </submittedName>
</protein>
<keyword evidence="3" id="KW-1185">Reference proteome</keyword>
<comment type="caution">
    <text evidence="2">The sequence shown here is derived from an EMBL/GenBank/DDBJ whole genome shotgun (WGS) entry which is preliminary data.</text>
</comment>
<evidence type="ECO:0000256" key="1">
    <source>
        <dbReference type="SAM" id="MobiDB-lite"/>
    </source>
</evidence>
<sequence>MVMYKNSILDVPERLEDEIPGLNSGDNETTALQSSLGAIASSERVEHDPFPINSRDHERTDLKYSRRTITVPQQQPDEHLPFLSDDPVTTDSRPSLQRMTLPERLEGDGLMNSGDPENFQNSLGNDNPTAASRRRYSSQFWGLRDDRFTAGGDSIVRATRRRTISSIPGTTRVADLLYSMQTTSLPQGKEDEHLPLNSEVLETTDSHIFQQTTTLPERLEDDDFLINSGNHENL</sequence>
<feature type="region of interest" description="Disordered" evidence="1">
    <location>
        <begin position="48"/>
        <end position="131"/>
    </location>
</feature>
<dbReference type="Proteomes" id="UP000886523">
    <property type="component" value="Unassembled WGS sequence"/>
</dbReference>
<evidence type="ECO:0000313" key="2">
    <source>
        <dbReference type="EMBL" id="KAF9510680.1"/>
    </source>
</evidence>